<feature type="region of interest" description="Disordered" evidence="1">
    <location>
        <begin position="243"/>
        <end position="319"/>
    </location>
</feature>
<gene>
    <name evidence="2" type="ORF">IFM89_022263</name>
</gene>
<sequence>MMRNSLLWMKKIEKLKVDLTTSLDEHFAELRDLLTIGKEPRRDTLSPPIIVNRPLPTEREFKPKVDIPEFTGILEPEVCLEWISTLDNVFVYQNMSEDHKVSWVATRLRAYKDTSEGTLTYADKGLPMLMVHVSSIVEYTRDNGSSFSLISRRMVDILGLTTMVHRRPRKVHSFRVGDFEKLAETVRVGVHMGYFSDYVICHGRRVFTLCNQPMRKMASYQILLAKAGKDAYLPPHRCNDWRSKKTFNSSESSSSSGGPLPNDCLNLKKEVSRDMTSSKTRQSGTSGSKMPSAMEVATRSSWRRRSKKADEESEKRHERPVPLRALGKCTMMRLIEVCGRSLRKVLVFRSIFMKVLLHFPPRFEGIFEMVHSAQVPSGGKTYVVAAFPSERLGMGAFRIALESIFNRIHSKALEYTSLGKPNPFVFKNAEAVLRELHLSTHHRGNLGNDGHGRRQTFKTLYMIGDNPSVDVKGARQAGHPWFSILTRTGVFKGKENHDEFPADLEFPHKESLTFEGREKYNPQILCEGAFCKEVENGLFLVSMHHASCFTASVCDNVTSVVRLSVVKVHPHMRDHIK</sequence>
<proteinExistence type="predicted"/>
<dbReference type="Proteomes" id="UP000631114">
    <property type="component" value="Unassembled WGS sequence"/>
</dbReference>
<dbReference type="OrthoDB" id="10251048at2759"/>
<dbReference type="InterPro" id="IPR036412">
    <property type="entry name" value="HAD-like_sf"/>
</dbReference>
<dbReference type="GO" id="GO:0005739">
    <property type="term" value="C:mitochondrion"/>
    <property type="evidence" value="ECO:0007669"/>
    <property type="project" value="TreeGrafter"/>
</dbReference>
<feature type="compositionally biased region" description="Polar residues" evidence="1">
    <location>
        <begin position="274"/>
        <end position="289"/>
    </location>
</feature>
<dbReference type="Gene3D" id="3.40.50.1000">
    <property type="entry name" value="HAD superfamily/HAD-like"/>
    <property type="match status" value="2"/>
</dbReference>
<organism evidence="2 3">
    <name type="scientific">Coptis chinensis</name>
    <dbReference type="NCBI Taxonomy" id="261450"/>
    <lineage>
        <taxon>Eukaryota</taxon>
        <taxon>Viridiplantae</taxon>
        <taxon>Streptophyta</taxon>
        <taxon>Embryophyta</taxon>
        <taxon>Tracheophyta</taxon>
        <taxon>Spermatophyta</taxon>
        <taxon>Magnoliopsida</taxon>
        <taxon>Ranunculales</taxon>
        <taxon>Ranunculaceae</taxon>
        <taxon>Coptidoideae</taxon>
        <taxon>Coptis</taxon>
    </lineage>
</organism>
<evidence type="ECO:0000256" key="1">
    <source>
        <dbReference type="SAM" id="MobiDB-lite"/>
    </source>
</evidence>
<dbReference type="Pfam" id="PF13242">
    <property type="entry name" value="Hydrolase_like"/>
    <property type="match status" value="1"/>
</dbReference>
<keyword evidence="3" id="KW-1185">Reference proteome</keyword>
<dbReference type="EMBL" id="JADFTS010000007">
    <property type="protein sequence ID" value="KAF9597902.1"/>
    <property type="molecule type" value="Genomic_DNA"/>
</dbReference>
<dbReference type="SUPFAM" id="SSF56784">
    <property type="entry name" value="HAD-like"/>
    <property type="match status" value="1"/>
</dbReference>
<comment type="caution">
    <text evidence="2">The sequence shown here is derived from an EMBL/GenBank/DDBJ whole genome shotgun (WGS) entry which is preliminary data.</text>
</comment>
<name>A0A835HGJ6_9MAGN</name>
<evidence type="ECO:0000313" key="2">
    <source>
        <dbReference type="EMBL" id="KAF9597902.1"/>
    </source>
</evidence>
<dbReference type="InterPro" id="IPR023214">
    <property type="entry name" value="HAD_sf"/>
</dbReference>
<reference evidence="2 3" key="1">
    <citation type="submission" date="2020-10" db="EMBL/GenBank/DDBJ databases">
        <title>The Coptis chinensis genome and diversification of protoberbering-type alkaloids.</title>
        <authorList>
            <person name="Wang B."/>
            <person name="Shu S."/>
            <person name="Song C."/>
            <person name="Liu Y."/>
        </authorList>
    </citation>
    <scope>NUCLEOTIDE SEQUENCE [LARGE SCALE GENOMIC DNA]</scope>
    <source>
        <strain evidence="2">HL-2020</strain>
        <tissue evidence="2">Leaf</tissue>
    </source>
</reference>
<accession>A0A835HGJ6</accession>
<protein>
    <submittedName>
        <fullName evidence="2">Uncharacterized protein</fullName>
    </submittedName>
</protein>
<feature type="compositionally biased region" description="Basic and acidic residues" evidence="1">
    <location>
        <begin position="308"/>
        <end position="319"/>
    </location>
</feature>
<dbReference type="InterPro" id="IPR050324">
    <property type="entry name" value="CDP-alcohol_PTase-I"/>
</dbReference>
<evidence type="ECO:0000313" key="3">
    <source>
        <dbReference type="Proteomes" id="UP000631114"/>
    </source>
</evidence>
<dbReference type="PANTHER" id="PTHR14269">
    <property type="entry name" value="CDP-DIACYLGLYCEROL--GLYCEROL-3-PHOSPHATE 3-PHOSPHATIDYLTRANSFERASE-RELATED"/>
    <property type="match status" value="1"/>
</dbReference>
<dbReference type="GO" id="GO:0046474">
    <property type="term" value="P:glycerophospholipid biosynthetic process"/>
    <property type="evidence" value="ECO:0007669"/>
    <property type="project" value="TreeGrafter"/>
</dbReference>
<dbReference type="PANTHER" id="PTHR14269:SF4">
    <property type="entry name" value="CAT EYE SYNDROME CRITICAL REGION PROTEIN 5"/>
    <property type="match status" value="1"/>
</dbReference>
<dbReference type="AlphaFoldDB" id="A0A835HGJ6"/>